<dbReference type="GO" id="GO:0000155">
    <property type="term" value="F:phosphorelay sensor kinase activity"/>
    <property type="evidence" value="ECO:0007669"/>
    <property type="project" value="InterPro"/>
</dbReference>
<dbReference type="PROSITE" id="PS50109">
    <property type="entry name" value="HIS_KIN"/>
    <property type="match status" value="1"/>
</dbReference>
<evidence type="ECO:0000256" key="6">
    <source>
        <dbReference type="ARBA" id="ARBA00022777"/>
    </source>
</evidence>
<dbReference type="Pfam" id="PF13185">
    <property type="entry name" value="GAF_2"/>
    <property type="match status" value="2"/>
</dbReference>
<dbReference type="SUPFAM" id="SSF55781">
    <property type="entry name" value="GAF domain-like"/>
    <property type="match status" value="2"/>
</dbReference>
<dbReference type="SUPFAM" id="SSF47384">
    <property type="entry name" value="Homodimeric domain of signal transducing histidine kinase"/>
    <property type="match status" value="1"/>
</dbReference>
<dbReference type="SMART" id="SM00387">
    <property type="entry name" value="HATPase_c"/>
    <property type="match status" value="1"/>
</dbReference>
<dbReference type="RefSeq" id="WP_220160930.1">
    <property type="nucleotide sequence ID" value="NZ_CP080507.1"/>
</dbReference>
<dbReference type="Pfam" id="PF00512">
    <property type="entry name" value="HisKA"/>
    <property type="match status" value="1"/>
</dbReference>
<keyword evidence="8" id="KW-0902">Two-component regulatory system</keyword>
<accession>A0A8F9TTM1</accession>
<keyword evidence="11" id="KW-1185">Reference proteome</keyword>
<dbReference type="SMART" id="SM00065">
    <property type="entry name" value="GAF"/>
    <property type="match status" value="2"/>
</dbReference>
<dbReference type="InterPro" id="IPR003018">
    <property type="entry name" value="GAF"/>
</dbReference>
<dbReference type="Pfam" id="PF02518">
    <property type="entry name" value="HATPase_c"/>
    <property type="match status" value="1"/>
</dbReference>
<dbReference type="Gene3D" id="3.30.565.10">
    <property type="entry name" value="Histidine kinase-like ATPase, C-terminal domain"/>
    <property type="match status" value="1"/>
</dbReference>
<evidence type="ECO:0000256" key="7">
    <source>
        <dbReference type="ARBA" id="ARBA00022840"/>
    </source>
</evidence>
<evidence type="ECO:0000256" key="2">
    <source>
        <dbReference type="ARBA" id="ARBA00012438"/>
    </source>
</evidence>
<reference evidence="10" key="1">
    <citation type="submission" date="2021-08" db="EMBL/GenBank/DDBJ databases">
        <title>Genome of a novel bacterium of the phylum Verrucomicrobia, Oleiharenicola sp. KSB-15.</title>
        <authorList>
            <person name="Chung J.-H."/>
            <person name="Ahn J.-H."/>
            <person name="Yoon Y."/>
            <person name="Kim D.-Y."/>
            <person name="An S.-H."/>
            <person name="Park I."/>
            <person name="Yeon J."/>
        </authorList>
    </citation>
    <scope>NUCLEOTIDE SEQUENCE</scope>
    <source>
        <strain evidence="10">KSB-15</strain>
    </source>
</reference>
<evidence type="ECO:0000313" key="10">
    <source>
        <dbReference type="EMBL" id="QYM77826.1"/>
    </source>
</evidence>
<evidence type="ECO:0000256" key="1">
    <source>
        <dbReference type="ARBA" id="ARBA00000085"/>
    </source>
</evidence>
<evidence type="ECO:0000256" key="3">
    <source>
        <dbReference type="ARBA" id="ARBA00022553"/>
    </source>
</evidence>
<dbReference type="InterPro" id="IPR036097">
    <property type="entry name" value="HisK_dim/P_sf"/>
</dbReference>
<dbReference type="SUPFAM" id="SSF55874">
    <property type="entry name" value="ATPase domain of HSP90 chaperone/DNA topoisomerase II/histidine kinase"/>
    <property type="match status" value="1"/>
</dbReference>
<keyword evidence="5" id="KW-0547">Nucleotide-binding</keyword>
<dbReference type="PRINTS" id="PR00344">
    <property type="entry name" value="BCTRLSENSOR"/>
</dbReference>
<protein>
    <recommendedName>
        <fullName evidence="2">histidine kinase</fullName>
        <ecNumber evidence="2">2.7.13.3</ecNumber>
    </recommendedName>
</protein>
<dbReference type="InterPro" id="IPR003661">
    <property type="entry name" value="HisK_dim/P_dom"/>
</dbReference>
<dbReference type="EMBL" id="CP080507">
    <property type="protein sequence ID" value="QYM77826.1"/>
    <property type="molecule type" value="Genomic_DNA"/>
</dbReference>
<dbReference type="AlphaFoldDB" id="A0A8F9TTM1"/>
<dbReference type="InterPro" id="IPR004358">
    <property type="entry name" value="Sig_transdc_His_kin-like_C"/>
</dbReference>
<dbReference type="PANTHER" id="PTHR43065">
    <property type="entry name" value="SENSOR HISTIDINE KINASE"/>
    <property type="match status" value="1"/>
</dbReference>
<keyword evidence="6" id="KW-0418">Kinase</keyword>
<evidence type="ECO:0000313" key="11">
    <source>
        <dbReference type="Proteomes" id="UP000825051"/>
    </source>
</evidence>
<name>A0A8F9TTM1_9BACT</name>
<dbReference type="InterPro" id="IPR005467">
    <property type="entry name" value="His_kinase_dom"/>
</dbReference>
<dbReference type="InterPro" id="IPR003594">
    <property type="entry name" value="HATPase_dom"/>
</dbReference>
<dbReference type="EC" id="2.7.13.3" evidence="2"/>
<evidence type="ECO:0000256" key="5">
    <source>
        <dbReference type="ARBA" id="ARBA00022741"/>
    </source>
</evidence>
<dbReference type="GO" id="GO:0005524">
    <property type="term" value="F:ATP binding"/>
    <property type="evidence" value="ECO:0007669"/>
    <property type="project" value="UniProtKB-KW"/>
</dbReference>
<dbReference type="Gene3D" id="3.30.450.40">
    <property type="match status" value="2"/>
</dbReference>
<dbReference type="SMART" id="SM00388">
    <property type="entry name" value="HisKA"/>
    <property type="match status" value="1"/>
</dbReference>
<keyword evidence="7" id="KW-0067">ATP-binding</keyword>
<gene>
    <name evidence="10" type="ORF">K0B96_10890</name>
</gene>
<dbReference type="KEGG" id="ole:K0B96_10890"/>
<comment type="catalytic activity">
    <reaction evidence="1">
        <text>ATP + protein L-histidine = ADP + protein N-phospho-L-histidine.</text>
        <dbReference type="EC" id="2.7.13.3"/>
    </reaction>
</comment>
<evidence type="ECO:0000259" key="9">
    <source>
        <dbReference type="PROSITE" id="PS50109"/>
    </source>
</evidence>
<dbReference type="CDD" id="cd00082">
    <property type="entry name" value="HisKA"/>
    <property type="match status" value="1"/>
</dbReference>
<dbReference type="PANTHER" id="PTHR43065:SF10">
    <property type="entry name" value="PEROXIDE STRESS-ACTIVATED HISTIDINE KINASE MAK3"/>
    <property type="match status" value="1"/>
</dbReference>
<keyword evidence="3" id="KW-0597">Phosphoprotein</keyword>
<organism evidence="10 11">
    <name type="scientific">Horticoccus luteus</name>
    <dbReference type="NCBI Taxonomy" id="2862869"/>
    <lineage>
        <taxon>Bacteria</taxon>
        <taxon>Pseudomonadati</taxon>
        <taxon>Verrucomicrobiota</taxon>
        <taxon>Opitutia</taxon>
        <taxon>Opitutales</taxon>
        <taxon>Opitutaceae</taxon>
        <taxon>Horticoccus</taxon>
    </lineage>
</organism>
<dbReference type="InterPro" id="IPR036890">
    <property type="entry name" value="HATPase_C_sf"/>
</dbReference>
<sequence length="609" mass="65086">MTSAAAQTAARVSRLALPFTPALPSFITSRVSASADLPSDHAPHVRTATTLYRLARLATSADGATAALSVALRELVATFGADAGSIALLDANGSVLRTDVQIGQPAHSAPFELKSGHGVTGWCVANAKPLLVPEVASEPRYISARPATQCEMAAPLGEGDEVIGAIDLESDRPRAFNADDLALLTLAAAELTRVIRHLWRQHAFEQKARQLESLITIGRSLVTKLEPQELFDTVVGDARQILQARACMFQRHDAATDRLRLTAFAGDPGAAPSQTEADASACLAAAALRTQKQIEHLDVQTPGFDTLADLPTTPLVRSVLLTPVAYEGEIFGVLSIFTDRVHRFTNDEKRLAAALASLAAVALQNTRLYARVFQSEATLRKNEQLTTLGLLAAEIAHEIRNPLTVLKLLYGQLGIEFPSDDPRHTDLRVIGEKLDQLEAIVSRVLNFAKAPARLHSLWPLADIVTDTLVLVRLKLAQAKIQIRFEAPPGPLLVDAHKGQLQQVLLNLILNATHAMPAGGEIALRLTGDPAAQPPLATLDLRDTGSGIPAEIRDRIFDSFLSGRSGGTGLGLAIARRIMLDHHGDVTLLETGPAGTTLRLTLPLAKPAGD</sequence>
<keyword evidence="4" id="KW-0808">Transferase</keyword>
<evidence type="ECO:0000256" key="8">
    <source>
        <dbReference type="ARBA" id="ARBA00023012"/>
    </source>
</evidence>
<dbReference type="Proteomes" id="UP000825051">
    <property type="component" value="Chromosome"/>
</dbReference>
<evidence type="ECO:0000256" key="4">
    <source>
        <dbReference type="ARBA" id="ARBA00022679"/>
    </source>
</evidence>
<dbReference type="InterPro" id="IPR029016">
    <property type="entry name" value="GAF-like_dom_sf"/>
</dbReference>
<proteinExistence type="predicted"/>
<feature type="domain" description="Histidine kinase" evidence="9">
    <location>
        <begin position="394"/>
        <end position="605"/>
    </location>
</feature>
<dbReference type="Gene3D" id="1.10.287.130">
    <property type="match status" value="1"/>
</dbReference>